<accession>A0A248UIG4</accession>
<feature type="compositionally biased region" description="Acidic residues" evidence="1">
    <location>
        <begin position="532"/>
        <end position="543"/>
    </location>
</feature>
<dbReference type="InterPro" id="IPR006429">
    <property type="entry name" value="Phage_lambda_portal"/>
</dbReference>
<feature type="region of interest" description="Disordered" evidence="1">
    <location>
        <begin position="521"/>
        <end position="543"/>
    </location>
</feature>
<dbReference type="RefSeq" id="WP_244923292.1">
    <property type="nucleotide sequence ID" value="NZ_CP022604.1"/>
</dbReference>
<dbReference type="Pfam" id="PF05136">
    <property type="entry name" value="Phage_portal_2"/>
    <property type="match status" value="1"/>
</dbReference>
<proteinExistence type="predicted"/>
<name>A0A248UIG4_9HYPH</name>
<protein>
    <submittedName>
        <fullName evidence="2">Phage portal protein, lambda family</fullName>
    </submittedName>
</protein>
<gene>
    <name evidence="2" type="ORF">CES85_1059</name>
</gene>
<dbReference type="GO" id="GO:0005198">
    <property type="term" value="F:structural molecule activity"/>
    <property type="evidence" value="ECO:0007669"/>
    <property type="project" value="InterPro"/>
</dbReference>
<evidence type="ECO:0000256" key="1">
    <source>
        <dbReference type="SAM" id="MobiDB-lite"/>
    </source>
</evidence>
<dbReference type="EMBL" id="CP022604">
    <property type="protein sequence ID" value="ASV86402.1"/>
    <property type="molecule type" value="Genomic_DNA"/>
</dbReference>
<dbReference type="GO" id="GO:0019068">
    <property type="term" value="P:virion assembly"/>
    <property type="evidence" value="ECO:0007669"/>
    <property type="project" value="InterPro"/>
</dbReference>
<dbReference type="NCBIfam" id="TIGR01539">
    <property type="entry name" value="portal_lambda"/>
    <property type="match status" value="1"/>
</dbReference>
<dbReference type="KEGG" id="och:CES85_1059"/>
<reference evidence="2 3" key="1">
    <citation type="submission" date="2017-07" db="EMBL/GenBank/DDBJ databases">
        <title>Phylogenetic study on the rhizospheric bacterium Ochrobactrum sp. A44.</title>
        <authorList>
            <person name="Krzyzanowska D.M."/>
            <person name="Ossowicki A."/>
            <person name="Rajewska M."/>
            <person name="Maciag T."/>
            <person name="Kaczynski Z."/>
            <person name="Czerwicka M."/>
            <person name="Jafra S."/>
        </authorList>
    </citation>
    <scope>NUCLEOTIDE SEQUENCE [LARGE SCALE GENOMIC DNA]</scope>
    <source>
        <strain evidence="2 3">A44</strain>
    </source>
</reference>
<sequence>MSNTVILDGSGNPLPEPVRAAARRRYAMSAAYSAASNDHSSMAAWRPGTYSGQSALGLNRDVVVDRINDAVRNSGWASAGVTRLVDNVIGSGWRLSSKPNARTLNLTEDEADEIGDQIEALWSDVATDPRNWFDAERTKSVAGILGLAARHRFTDGEAFAVLPYRMGGNGYGTCVQVIDPARLSNPMGQMDSETLRDGVELDEYGAPVAYHIRKAHPGDVFGRMQQMFIWERIEREDEYGRPIAVHSYEATRAGMTRGASRWAPILQQLKQVSDYNDYELQAASLNAVMAAFIKTPFDMDQLADSLGAGDIGKSINALTAAQAAAYGADPIRLKGAQINFLNPGEDVVFTKSEHPNAAFEVFVNAALRNIASCVGLTYEQLTMDWSKVNYSSARAALLEIWRGLSAEKSSFAHSFMQPIYWAWLEEVFDQRRIILPPHAVSFQANPAGWVRAAWIGSGRGWVDPEKEAKAAAIRLATGLTTQESESAEQGRDWKEDMMQRAREQRFARKLGVVSGETASAGVVSRFASDPNEQGDEEKEEASK</sequence>
<organism evidence="2 3">
    <name type="scientific">Ochrobactrum quorumnocens</name>
    <dbReference type="NCBI Taxonomy" id="271865"/>
    <lineage>
        <taxon>Bacteria</taxon>
        <taxon>Pseudomonadati</taxon>
        <taxon>Pseudomonadota</taxon>
        <taxon>Alphaproteobacteria</taxon>
        <taxon>Hyphomicrobiales</taxon>
        <taxon>Brucellaceae</taxon>
        <taxon>Brucella/Ochrobactrum group</taxon>
        <taxon>Ochrobactrum</taxon>
    </lineage>
</organism>
<evidence type="ECO:0000313" key="2">
    <source>
        <dbReference type="EMBL" id="ASV86402.1"/>
    </source>
</evidence>
<evidence type="ECO:0000313" key="3">
    <source>
        <dbReference type="Proteomes" id="UP000215256"/>
    </source>
</evidence>
<dbReference type="Proteomes" id="UP000215256">
    <property type="component" value="Chromosome 1"/>
</dbReference>
<dbReference type="AlphaFoldDB" id="A0A248UIG4"/>